<accession>A0A934VEN6</accession>
<dbReference type="Proteomes" id="UP000658278">
    <property type="component" value="Unassembled WGS sequence"/>
</dbReference>
<dbReference type="EMBL" id="JAENII010000002">
    <property type="protein sequence ID" value="MBK1826142.1"/>
    <property type="molecule type" value="Genomic_DNA"/>
</dbReference>
<keyword evidence="1" id="KW-0732">Signal</keyword>
<sequence length="463" mass="50132">MPRLLLLLTLSICYTSATPLKIVTIGDSLTDGYSEVARLAEVPLLGAVVGDRVYPEPDSPNPDGNVRAFNWPELLAIFRPNEADFGPTGEWGDIDDTFFFPLPSGDLRFRGFQKNFAVVGTTTLNWTSLLTSNPVDDGSFPLNLFYDATKSSLLTQLATADVVVIMLGGNDLKNAYSDIFNAADPSPFLDPVRTRLETIHAAVRAENASVPIVVATVPDVGATPNIYQIYNTPALQATTRAHIAAMNQAIITTFEAKPNTSVARVDRLTDLAFDLDPFHLNGTEFTIEGDPYNPPDHLFCKDNFHPGTAAQALIANEIMLAINTRIPGAMTPFSHREILGSVLALDPDQPFIDWAAAYSLAPDSFDLDSDGDGLPNGVEMLFGTSPVTSTNSPTGRWEPGGGLTWNINEDASRYIQWSAEESPDLDSWTDVPMSRLILTGGTATATPPALERSFFRIQANPAP</sequence>
<name>A0A934VEN6_9BACT</name>
<dbReference type="InterPro" id="IPR001087">
    <property type="entry name" value="GDSL"/>
</dbReference>
<evidence type="ECO:0008006" key="4">
    <source>
        <dbReference type="Google" id="ProtNLM"/>
    </source>
</evidence>
<evidence type="ECO:0000256" key="1">
    <source>
        <dbReference type="SAM" id="SignalP"/>
    </source>
</evidence>
<dbReference type="InterPro" id="IPR036514">
    <property type="entry name" value="SGNH_hydro_sf"/>
</dbReference>
<dbReference type="GO" id="GO:0016788">
    <property type="term" value="F:hydrolase activity, acting on ester bonds"/>
    <property type="evidence" value="ECO:0007669"/>
    <property type="project" value="InterPro"/>
</dbReference>
<protein>
    <recommendedName>
        <fullName evidence="4">SGNH hydrolase-type esterase domain-containing protein</fullName>
    </recommendedName>
</protein>
<dbReference type="Gene3D" id="3.40.50.1110">
    <property type="entry name" value="SGNH hydrolase"/>
    <property type="match status" value="1"/>
</dbReference>
<gene>
    <name evidence="2" type="ORF">JIN81_03865</name>
</gene>
<dbReference type="RefSeq" id="WP_200276562.1">
    <property type="nucleotide sequence ID" value="NZ_JAENII010000002.1"/>
</dbReference>
<proteinExistence type="predicted"/>
<organism evidence="2 3">
    <name type="scientific">Haloferula rosea</name>
    <dbReference type="NCBI Taxonomy" id="490093"/>
    <lineage>
        <taxon>Bacteria</taxon>
        <taxon>Pseudomonadati</taxon>
        <taxon>Verrucomicrobiota</taxon>
        <taxon>Verrucomicrobiia</taxon>
        <taxon>Verrucomicrobiales</taxon>
        <taxon>Verrucomicrobiaceae</taxon>
        <taxon>Haloferula</taxon>
    </lineage>
</organism>
<dbReference type="SUPFAM" id="SSF52266">
    <property type="entry name" value="SGNH hydrolase"/>
    <property type="match status" value="1"/>
</dbReference>
<evidence type="ECO:0000313" key="3">
    <source>
        <dbReference type="Proteomes" id="UP000658278"/>
    </source>
</evidence>
<evidence type="ECO:0000313" key="2">
    <source>
        <dbReference type="EMBL" id="MBK1826142.1"/>
    </source>
</evidence>
<comment type="caution">
    <text evidence="2">The sequence shown here is derived from an EMBL/GenBank/DDBJ whole genome shotgun (WGS) entry which is preliminary data.</text>
</comment>
<dbReference type="AlphaFoldDB" id="A0A934VEN6"/>
<feature type="signal peptide" evidence="1">
    <location>
        <begin position="1"/>
        <end position="17"/>
    </location>
</feature>
<keyword evidence="3" id="KW-1185">Reference proteome</keyword>
<dbReference type="Pfam" id="PF00657">
    <property type="entry name" value="Lipase_GDSL"/>
    <property type="match status" value="1"/>
</dbReference>
<reference evidence="2" key="1">
    <citation type="submission" date="2021-01" db="EMBL/GenBank/DDBJ databases">
        <title>Modified the classification status of verrucomicrobia.</title>
        <authorList>
            <person name="Feng X."/>
        </authorList>
    </citation>
    <scope>NUCLEOTIDE SEQUENCE</scope>
    <source>
        <strain evidence="2">KCTC 22201</strain>
    </source>
</reference>
<feature type="chain" id="PRO_5037967118" description="SGNH hydrolase-type esterase domain-containing protein" evidence="1">
    <location>
        <begin position="18"/>
        <end position="463"/>
    </location>
</feature>